<organism evidence="9 10">
    <name type="scientific">Deefgea tanakiae</name>
    <dbReference type="NCBI Taxonomy" id="2865840"/>
    <lineage>
        <taxon>Bacteria</taxon>
        <taxon>Pseudomonadati</taxon>
        <taxon>Pseudomonadota</taxon>
        <taxon>Betaproteobacteria</taxon>
        <taxon>Neisseriales</taxon>
        <taxon>Chitinibacteraceae</taxon>
        <taxon>Deefgea</taxon>
    </lineage>
</organism>
<feature type="chain" id="PRO_5045738026" evidence="7">
    <location>
        <begin position="22"/>
        <end position="484"/>
    </location>
</feature>
<keyword evidence="5" id="KW-0862">Zinc</keyword>
<evidence type="ECO:0000259" key="8">
    <source>
        <dbReference type="Pfam" id="PF01435"/>
    </source>
</evidence>
<dbReference type="InterPro" id="IPR051156">
    <property type="entry name" value="Mito/Outer_Membr_Metalloprot"/>
</dbReference>
<keyword evidence="6 9" id="KW-0482">Metalloprotease</keyword>
<dbReference type="CDD" id="cd07333">
    <property type="entry name" value="M48C_bepA_like"/>
    <property type="match status" value="1"/>
</dbReference>
<protein>
    <submittedName>
        <fullName evidence="9">M48 family metalloprotease</fullName>
        <ecNumber evidence="9">3.4.24.-</ecNumber>
    </submittedName>
</protein>
<evidence type="ECO:0000256" key="6">
    <source>
        <dbReference type="ARBA" id="ARBA00023049"/>
    </source>
</evidence>
<evidence type="ECO:0000313" key="9">
    <source>
        <dbReference type="EMBL" id="QZA78464.1"/>
    </source>
</evidence>
<dbReference type="PANTHER" id="PTHR22726:SF1">
    <property type="entry name" value="METALLOENDOPEPTIDASE OMA1, MITOCHONDRIAL"/>
    <property type="match status" value="1"/>
</dbReference>
<dbReference type="Pfam" id="PF14559">
    <property type="entry name" value="TPR_19"/>
    <property type="match status" value="1"/>
</dbReference>
<evidence type="ECO:0000256" key="7">
    <source>
        <dbReference type="SAM" id="SignalP"/>
    </source>
</evidence>
<dbReference type="EC" id="3.4.24.-" evidence="9"/>
<gene>
    <name evidence="9" type="ORF">K4H28_03345</name>
</gene>
<evidence type="ECO:0000256" key="4">
    <source>
        <dbReference type="ARBA" id="ARBA00022801"/>
    </source>
</evidence>
<dbReference type="Gene3D" id="1.25.40.10">
    <property type="entry name" value="Tetratricopeptide repeat domain"/>
    <property type="match status" value="1"/>
</dbReference>
<evidence type="ECO:0000313" key="10">
    <source>
        <dbReference type="Proteomes" id="UP000825679"/>
    </source>
</evidence>
<dbReference type="EMBL" id="CP081150">
    <property type="protein sequence ID" value="QZA78464.1"/>
    <property type="molecule type" value="Genomic_DNA"/>
</dbReference>
<accession>A0ABX8ZAW2</accession>
<dbReference type="RefSeq" id="WP_221006996.1">
    <property type="nucleotide sequence ID" value="NZ_CP081150.1"/>
</dbReference>
<dbReference type="Gene3D" id="3.30.2010.10">
    <property type="entry name" value="Metalloproteases ('zincins'), catalytic domain"/>
    <property type="match status" value="1"/>
</dbReference>
<dbReference type="Proteomes" id="UP000825679">
    <property type="component" value="Chromosome"/>
</dbReference>
<dbReference type="PANTHER" id="PTHR22726">
    <property type="entry name" value="METALLOENDOPEPTIDASE OMA1"/>
    <property type="match status" value="1"/>
</dbReference>
<feature type="domain" description="Peptidase M48" evidence="8">
    <location>
        <begin position="65"/>
        <end position="252"/>
    </location>
</feature>
<evidence type="ECO:0000256" key="2">
    <source>
        <dbReference type="ARBA" id="ARBA00022670"/>
    </source>
</evidence>
<keyword evidence="3" id="KW-0479">Metal-binding</keyword>
<evidence type="ECO:0000256" key="3">
    <source>
        <dbReference type="ARBA" id="ARBA00022723"/>
    </source>
</evidence>
<dbReference type="InterPro" id="IPR011990">
    <property type="entry name" value="TPR-like_helical_dom_sf"/>
</dbReference>
<feature type="signal peptide" evidence="7">
    <location>
        <begin position="1"/>
        <end position="21"/>
    </location>
</feature>
<sequence>MKQKIITIILMLSMAIMPVHAADIPDFGDVSQQGLSTQQEREIGENAMRQIRRSGAMMDDPEIVAYLSQMGHRLTDAAEVNEQPFTFFPLLNDNVNAFAMPGGFIGVHTGLLVQAQHESEVASVLAHEIAHVSQRHIARLIDGTKSGVWLSLGSIALALLAAQAGHGDAAVAAIAAGTGLAVQKQLDFTYSFEQEADRIGMQTLKKAGYDPNAMVTFFERLQKHNRLYENNAPDFLRTHPVTYKRISDAQARSGEFKFKPVPDSLEFLFIREKSRALQMGGREGVPYYTHIIAEKRFANETAQRYGLAYSHYLLRQYDLAWAAMLEAKASLGVEKGKSGKSHPMLEFLAGNIKIGQGQFAQAEQLFQEATLRFPASRALVYGLIDAQIAANNLSAAQASIMDALELYPSDAWLYQRMAKMYAKKGDLMRQYQAQGEYYVRLQEYAPAFEQFDLALKQPGNDFYLLSSIEARIRQLRELQNSPAK</sequence>
<keyword evidence="2" id="KW-0645">Protease</keyword>
<keyword evidence="10" id="KW-1185">Reference proteome</keyword>
<keyword evidence="4 9" id="KW-0378">Hydrolase</keyword>
<reference evidence="9 10" key="1">
    <citation type="submission" date="2021-08" db="EMBL/GenBank/DDBJ databases">
        <title>complete genome sequencing of Deefgea sp. D25.</title>
        <authorList>
            <person name="Bae J.-W."/>
            <person name="Gim D.-H."/>
        </authorList>
    </citation>
    <scope>NUCLEOTIDE SEQUENCE [LARGE SCALE GENOMIC DNA]</scope>
    <source>
        <strain evidence="9 10">D25</strain>
    </source>
</reference>
<name>A0ABX8ZAW2_9NEIS</name>
<evidence type="ECO:0000256" key="5">
    <source>
        <dbReference type="ARBA" id="ARBA00022833"/>
    </source>
</evidence>
<keyword evidence="7" id="KW-0732">Signal</keyword>
<comment type="cofactor">
    <cofactor evidence="1">
        <name>Zn(2+)</name>
        <dbReference type="ChEBI" id="CHEBI:29105"/>
    </cofactor>
</comment>
<dbReference type="InterPro" id="IPR001915">
    <property type="entry name" value="Peptidase_M48"/>
</dbReference>
<dbReference type="GO" id="GO:0008237">
    <property type="term" value="F:metallopeptidase activity"/>
    <property type="evidence" value="ECO:0007669"/>
    <property type="project" value="UniProtKB-KW"/>
</dbReference>
<proteinExistence type="predicted"/>
<dbReference type="Pfam" id="PF01435">
    <property type="entry name" value="Peptidase_M48"/>
    <property type="match status" value="1"/>
</dbReference>
<evidence type="ECO:0000256" key="1">
    <source>
        <dbReference type="ARBA" id="ARBA00001947"/>
    </source>
</evidence>
<dbReference type="SUPFAM" id="SSF48452">
    <property type="entry name" value="TPR-like"/>
    <property type="match status" value="1"/>
</dbReference>